<dbReference type="Gene3D" id="1.10.630.10">
    <property type="entry name" value="Cytochrome P450"/>
    <property type="match status" value="1"/>
</dbReference>
<evidence type="ECO:0000313" key="19">
    <source>
        <dbReference type="Proteomes" id="UP001219518"/>
    </source>
</evidence>
<dbReference type="InterPro" id="IPR033116">
    <property type="entry name" value="TRYPSIN_SER"/>
</dbReference>
<dbReference type="Pfam" id="PF00089">
    <property type="entry name" value="Trypsin"/>
    <property type="match status" value="1"/>
</dbReference>
<dbReference type="InterPro" id="IPR050196">
    <property type="entry name" value="Cytochrome_P450_Monoox"/>
</dbReference>
<evidence type="ECO:0000256" key="1">
    <source>
        <dbReference type="ARBA" id="ARBA00001971"/>
    </source>
</evidence>
<proteinExistence type="inferred from homology"/>
<gene>
    <name evidence="18" type="ORF">KUF71_020373</name>
</gene>
<evidence type="ECO:0000256" key="6">
    <source>
        <dbReference type="ARBA" id="ARBA00022617"/>
    </source>
</evidence>
<keyword evidence="7 15" id="KW-0479">Metal-binding</keyword>
<keyword evidence="14" id="KW-1015">Disulfide bond</keyword>
<dbReference type="GO" id="GO:0004497">
    <property type="term" value="F:monooxygenase activity"/>
    <property type="evidence" value="ECO:0007669"/>
    <property type="project" value="UniProtKB-KW"/>
</dbReference>
<sequence length="712" mass="78972">MLTPAPLLAVAALVLALVWRRAARWLRMFWRARTIPGPPNGCLYFAGPLGAVVDKARLAQKRYGNTVRLWAWPAVNVTISEPEDLEVLFNSPHLQHKPAIVYDSMSPILGEGLVTLSGDTHRRHRKAIGPSLHLEILQDYSAHAICETVFSADAPPILGESKDHFVKYLVEASRLMLSRVMQPWLSWDALFYFSEVYDEYTRAARAFESFVSKMLAYKVRGPGGGRRRQAFLDHVLTSAEGQVLEQRELVEELKTLSGAAVGTSTDFMSFFLLVNALLPDVQDNICRELDDVFGGADRPVEPQDLQHLQYLDCAIKETMRMFPPVFTFSRTALRDVALPSGHVLPEGCIVAGMPYFTHRDPHHFPDPEKFDPSRFLPENSRGRHPYAYIPFSAGSRNCIGQRYAMMSAKILSSSILRRFRVLPAPGGPRTLQEIRLVAGISMCPAGGCNLRAAAPGQQQGFVMPHKLQQIVGGTAADIRDFGHQVSWLYDGNHRCGGSILTNDFILTAAHCTNGASPGPMNEILAGTSLISAERRNRGQTTQVIEMHVHPKFDIRTYTHDIALLRVWPALSFNTAVHPIQLIDTSGPPYPTEPVVVTGWGLLKESSNYQTPLLQKVRVYVNDLSHCRSKYMEVNWALPDTLMCAAADKKDACQGDSGGPLVYYLEDGSQRLVGIVSSGIGCASKDFAGLYTDLRHPEMRAYVNDITGYRLAS</sequence>
<dbReference type="AlphaFoldDB" id="A0AAE1GWZ2"/>
<keyword evidence="16" id="KW-0378">Hydrolase</keyword>
<evidence type="ECO:0000256" key="15">
    <source>
        <dbReference type="PIRSR" id="PIRSR602403-1"/>
    </source>
</evidence>
<dbReference type="InterPro" id="IPR002403">
    <property type="entry name" value="Cyt_P450_E_grp-IV"/>
</dbReference>
<evidence type="ECO:0000256" key="9">
    <source>
        <dbReference type="ARBA" id="ARBA00022848"/>
    </source>
</evidence>
<comment type="function">
    <text evidence="2">May be involved in the metabolism of insect hormones and in the breakdown of synthetic insecticides.</text>
</comment>
<evidence type="ECO:0000259" key="17">
    <source>
        <dbReference type="PROSITE" id="PS50240"/>
    </source>
</evidence>
<dbReference type="PRINTS" id="PR00385">
    <property type="entry name" value="P450"/>
</dbReference>
<dbReference type="GO" id="GO:0006508">
    <property type="term" value="P:proteolysis"/>
    <property type="evidence" value="ECO:0007669"/>
    <property type="project" value="UniProtKB-KW"/>
</dbReference>
<dbReference type="SMART" id="SM00020">
    <property type="entry name" value="Tryp_SPc"/>
    <property type="match status" value="1"/>
</dbReference>
<evidence type="ECO:0000256" key="10">
    <source>
        <dbReference type="ARBA" id="ARBA00023002"/>
    </source>
</evidence>
<organism evidence="18 19">
    <name type="scientific">Frankliniella fusca</name>
    <dbReference type="NCBI Taxonomy" id="407009"/>
    <lineage>
        <taxon>Eukaryota</taxon>
        <taxon>Metazoa</taxon>
        <taxon>Ecdysozoa</taxon>
        <taxon>Arthropoda</taxon>
        <taxon>Hexapoda</taxon>
        <taxon>Insecta</taxon>
        <taxon>Pterygota</taxon>
        <taxon>Neoptera</taxon>
        <taxon>Paraneoptera</taxon>
        <taxon>Thysanoptera</taxon>
        <taxon>Terebrantia</taxon>
        <taxon>Thripoidea</taxon>
        <taxon>Thripidae</taxon>
        <taxon>Frankliniella</taxon>
    </lineage>
</organism>
<evidence type="ECO:0000256" key="3">
    <source>
        <dbReference type="ARBA" id="ARBA00004174"/>
    </source>
</evidence>
<dbReference type="Pfam" id="PF00067">
    <property type="entry name" value="p450"/>
    <property type="match status" value="1"/>
</dbReference>
<keyword evidence="13" id="KW-0472">Membrane</keyword>
<reference evidence="18" key="1">
    <citation type="submission" date="2021-07" db="EMBL/GenBank/DDBJ databases">
        <authorList>
            <person name="Catto M.A."/>
            <person name="Jacobson A."/>
            <person name="Kennedy G."/>
            <person name="Labadie P."/>
            <person name="Hunt B.G."/>
            <person name="Srinivasan R."/>
        </authorList>
    </citation>
    <scope>NUCLEOTIDE SEQUENCE</scope>
    <source>
        <strain evidence="18">PL_HMW_Pooled</strain>
        <tissue evidence="18">Head</tissue>
    </source>
</reference>
<dbReference type="InterPro" id="IPR036396">
    <property type="entry name" value="Cyt_P450_sf"/>
</dbReference>
<dbReference type="PRINTS" id="PR00465">
    <property type="entry name" value="EP450IV"/>
</dbReference>
<evidence type="ECO:0000256" key="13">
    <source>
        <dbReference type="ARBA" id="ARBA00023136"/>
    </source>
</evidence>
<evidence type="ECO:0000256" key="5">
    <source>
        <dbReference type="ARBA" id="ARBA00010617"/>
    </source>
</evidence>
<comment type="cofactor">
    <cofactor evidence="1 15">
        <name>heme</name>
        <dbReference type="ChEBI" id="CHEBI:30413"/>
    </cofactor>
</comment>
<feature type="binding site" description="axial binding residue" evidence="15">
    <location>
        <position position="398"/>
    </location>
    <ligand>
        <name>heme</name>
        <dbReference type="ChEBI" id="CHEBI:30413"/>
    </ligand>
    <ligandPart>
        <name>Fe</name>
        <dbReference type="ChEBI" id="CHEBI:18248"/>
    </ligandPart>
</feature>
<dbReference type="PROSITE" id="PS50240">
    <property type="entry name" value="TRYPSIN_DOM"/>
    <property type="match status" value="1"/>
</dbReference>
<evidence type="ECO:0000256" key="14">
    <source>
        <dbReference type="ARBA" id="ARBA00023157"/>
    </source>
</evidence>
<evidence type="ECO:0000256" key="12">
    <source>
        <dbReference type="ARBA" id="ARBA00023033"/>
    </source>
</evidence>
<comment type="subcellular location">
    <subcellularLocation>
        <location evidence="4">Endoplasmic reticulum membrane</location>
        <topology evidence="4">Peripheral membrane protein</topology>
    </subcellularLocation>
    <subcellularLocation>
        <location evidence="3">Microsome membrane</location>
        <topology evidence="3">Peripheral membrane protein</topology>
    </subcellularLocation>
</comment>
<evidence type="ECO:0000256" key="8">
    <source>
        <dbReference type="ARBA" id="ARBA00022824"/>
    </source>
</evidence>
<dbReference type="PANTHER" id="PTHR24291">
    <property type="entry name" value="CYTOCHROME P450 FAMILY 4"/>
    <property type="match status" value="1"/>
</dbReference>
<dbReference type="InterPro" id="IPR001254">
    <property type="entry name" value="Trypsin_dom"/>
</dbReference>
<dbReference type="GO" id="GO:0016705">
    <property type="term" value="F:oxidoreductase activity, acting on paired donors, with incorporation or reduction of molecular oxygen"/>
    <property type="evidence" value="ECO:0007669"/>
    <property type="project" value="InterPro"/>
</dbReference>
<keyword evidence="11 15" id="KW-0408">Iron</keyword>
<dbReference type="GO" id="GO:0005789">
    <property type="term" value="C:endoplasmic reticulum membrane"/>
    <property type="evidence" value="ECO:0007669"/>
    <property type="project" value="UniProtKB-SubCell"/>
</dbReference>
<keyword evidence="16" id="KW-0720">Serine protease</keyword>
<evidence type="ECO:0000256" key="2">
    <source>
        <dbReference type="ARBA" id="ARBA00003690"/>
    </source>
</evidence>
<evidence type="ECO:0000313" key="18">
    <source>
        <dbReference type="EMBL" id="KAK3910559.1"/>
    </source>
</evidence>
<name>A0AAE1GWZ2_9NEOP</name>
<dbReference type="InterPro" id="IPR001128">
    <property type="entry name" value="Cyt_P450"/>
</dbReference>
<dbReference type="PANTHER" id="PTHR24291:SF189">
    <property type="entry name" value="CYTOCHROME P450 4C3-RELATED"/>
    <property type="match status" value="1"/>
</dbReference>
<evidence type="ECO:0000256" key="11">
    <source>
        <dbReference type="ARBA" id="ARBA00023004"/>
    </source>
</evidence>
<dbReference type="EMBL" id="JAHWGI010000179">
    <property type="protein sequence ID" value="KAK3910559.1"/>
    <property type="molecule type" value="Genomic_DNA"/>
</dbReference>
<dbReference type="GO" id="GO:0004252">
    <property type="term" value="F:serine-type endopeptidase activity"/>
    <property type="evidence" value="ECO:0007669"/>
    <property type="project" value="InterPro"/>
</dbReference>
<feature type="domain" description="Peptidase S1" evidence="17">
    <location>
        <begin position="470"/>
        <end position="707"/>
    </location>
</feature>
<dbReference type="InterPro" id="IPR009003">
    <property type="entry name" value="Peptidase_S1_PA"/>
</dbReference>
<dbReference type="PROSITE" id="PS00086">
    <property type="entry name" value="CYTOCHROME_P450"/>
    <property type="match status" value="1"/>
</dbReference>
<dbReference type="Proteomes" id="UP001219518">
    <property type="component" value="Unassembled WGS sequence"/>
</dbReference>
<keyword evidence="9" id="KW-0492">Microsome</keyword>
<keyword evidence="6 15" id="KW-0349">Heme</keyword>
<dbReference type="InterPro" id="IPR018114">
    <property type="entry name" value="TRYPSIN_HIS"/>
</dbReference>
<evidence type="ECO:0000256" key="16">
    <source>
        <dbReference type="RuleBase" id="RU363034"/>
    </source>
</evidence>
<keyword evidence="16" id="KW-0645">Protease</keyword>
<keyword evidence="12" id="KW-0503">Monooxygenase</keyword>
<dbReference type="CDD" id="cd00190">
    <property type="entry name" value="Tryp_SPc"/>
    <property type="match status" value="1"/>
</dbReference>
<reference evidence="18" key="2">
    <citation type="journal article" date="2023" name="BMC Genomics">
        <title>Pest status, molecular evolution, and epigenetic factors derived from the genome assembly of Frankliniella fusca, a thysanopteran phytovirus vector.</title>
        <authorList>
            <person name="Catto M.A."/>
            <person name="Labadie P.E."/>
            <person name="Jacobson A.L."/>
            <person name="Kennedy G.G."/>
            <person name="Srinivasan R."/>
            <person name="Hunt B.G."/>
        </authorList>
    </citation>
    <scope>NUCLEOTIDE SEQUENCE</scope>
    <source>
        <strain evidence="18">PL_HMW_Pooled</strain>
    </source>
</reference>
<dbReference type="PROSITE" id="PS00135">
    <property type="entry name" value="TRYPSIN_SER"/>
    <property type="match status" value="1"/>
</dbReference>
<accession>A0AAE1GWZ2</accession>
<dbReference type="SUPFAM" id="SSF50494">
    <property type="entry name" value="Trypsin-like serine proteases"/>
    <property type="match status" value="1"/>
</dbReference>
<evidence type="ECO:0000256" key="7">
    <source>
        <dbReference type="ARBA" id="ARBA00022723"/>
    </source>
</evidence>
<protein>
    <submittedName>
        <fullName evidence="18">Cytochrome P450 4V2</fullName>
    </submittedName>
</protein>
<dbReference type="InterPro" id="IPR017972">
    <property type="entry name" value="Cyt_P450_CS"/>
</dbReference>
<dbReference type="SUPFAM" id="SSF48264">
    <property type="entry name" value="Cytochrome P450"/>
    <property type="match status" value="1"/>
</dbReference>
<keyword evidence="10" id="KW-0560">Oxidoreductase</keyword>
<evidence type="ECO:0000256" key="4">
    <source>
        <dbReference type="ARBA" id="ARBA00004406"/>
    </source>
</evidence>
<dbReference type="FunFam" id="2.40.10.10:FF:000068">
    <property type="entry name" value="transmembrane protease serine 2"/>
    <property type="match status" value="1"/>
</dbReference>
<keyword evidence="19" id="KW-1185">Reference proteome</keyword>
<dbReference type="Gene3D" id="2.40.10.10">
    <property type="entry name" value="Trypsin-like serine proteases"/>
    <property type="match status" value="1"/>
</dbReference>
<comment type="similarity">
    <text evidence="5">Belongs to the cytochrome P450 family.</text>
</comment>
<comment type="caution">
    <text evidence="18">The sequence shown here is derived from an EMBL/GenBank/DDBJ whole genome shotgun (WGS) entry which is preliminary data.</text>
</comment>
<dbReference type="GO" id="GO:0005506">
    <property type="term" value="F:iron ion binding"/>
    <property type="evidence" value="ECO:0007669"/>
    <property type="project" value="InterPro"/>
</dbReference>
<dbReference type="GO" id="GO:0020037">
    <property type="term" value="F:heme binding"/>
    <property type="evidence" value="ECO:0007669"/>
    <property type="project" value="InterPro"/>
</dbReference>
<keyword evidence="8" id="KW-0256">Endoplasmic reticulum</keyword>
<dbReference type="PROSITE" id="PS00134">
    <property type="entry name" value="TRYPSIN_HIS"/>
    <property type="match status" value="1"/>
</dbReference>
<dbReference type="InterPro" id="IPR043504">
    <property type="entry name" value="Peptidase_S1_PA_chymotrypsin"/>
</dbReference>